<evidence type="ECO:0000313" key="2">
    <source>
        <dbReference type="Proteomes" id="UP000789831"/>
    </source>
</evidence>
<proteinExistence type="predicted"/>
<gene>
    <name evidence="1" type="ORF">AGERDE_LOCUS5777</name>
</gene>
<comment type="caution">
    <text evidence="1">The sequence shown here is derived from an EMBL/GenBank/DDBJ whole genome shotgun (WGS) entry which is preliminary data.</text>
</comment>
<reference evidence="1" key="1">
    <citation type="submission" date="2021-06" db="EMBL/GenBank/DDBJ databases">
        <authorList>
            <person name="Kallberg Y."/>
            <person name="Tangrot J."/>
            <person name="Rosling A."/>
        </authorList>
    </citation>
    <scope>NUCLEOTIDE SEQUENCE</scope>
    <source>
        <strain evidence="1">MT106</strain>
    </source>
</reference>
<organism evidence="1 2">
    <name type="scientific">Ambispora gerdemannii</name>
    <dbReference type="NCBI Taxonomy" id="144530"/>
    <lineage>
        <taxon>Eukaryota</taxon>
        <taxon>Fungi</taxon>
        <taxon>Fungi incertae sedis</taxon>
        <taxon>Mucoromycota</taxon>
        <taxon>Glomeromycotina</taxon>
        <taxon>Glomeromycetes</taxon>
        <taxon>Archaeosporales</taxon>
        <taxon>Ambisporaceae</taxon>
        <taxon>Ambispora</taxon>
    </lineage>
</organism>
<dbReference type="AlphaFoldDB" id="A0A9N9FFK7"/>
<dbReference type="Proteomes" id="UP000789831">
    <property type="component" value="Unassembled WGS sequence"/>
</dbReference>
<dbReference type="EMBL" id="CAJVPL010000827">
    <property type="protein sequence ID" value="CAG8532427.1"/>
    <property type="molecule type" value="Genomic_DNA"/>
</dbReference>
<keyword evidence="2" id="KW-1185">Reference proteome</keyword>
<protein>
    <submittedName>
        <fullName evidence="1">2466_t:CDS:1</fullName>
    </submittedName>
</protein>
<name>A0A9N9FFK7_9GLOM</name>
<sequence>MGFWRVNSVYFVIRMWMDVADEHLQVQMNQFVCRGSLAHALILYLVNNACEDSHESSLTNFAEYSFSVSDGNMPTMLLLLTPESKKTCMFTQMKNTTTNGGDSQKLDETSENYEYFFLPERALS</sequence>
<evidence type="ECO:0000313" key="1">
    <source>
        <dbReference type="EMBL" id="CAG8532427.1"/>
    </source>
</evidence>
<accession>A0A9N9FFK7</accession>